<dbReference type="Proteomes" id="UP000191901">
    <property type="component" value="Chromosome"/>
</dbReference>
<keyword evidence="2" id="KW-1185">Reference proteome</keyword>
<dbReference type="AlphaFoldDB" id="A0A1Z3HVK1"/>
<proteinExistence type="predicted"/>
<dbReference type="KEGG" id="hhg:XM38_051420"/>
<evidence type="ECO:0000313" key="2">
    <source>
        <dbReference type="Proteomes" id="UP000191901"/>
    </source>
</evidence>
<organism evidence="1 2">
    <name type="scientific">Halomicronema hongdechloris C2206</name>
    <dbReference type="NCBI Taxonomy" id="1641165"/>
    <lineage>
        <taxon>Bacteria</taxon>
        <taxon>Bacillati</taxon>
        <taxon>Cyanobacteriota</taxon>
        <taxon>Cyanophyceae</taxon>
        <taxon>Nodosilineales</taxon>
        <taxon>Nodosilineaceae</taxon>
        <taxon>Halomicronema</taxon>
    </lineage>
</organism>
<protein>
    <submittedName>
        <fullName evidence="1">Uncharacterized protein</fullName>
    </submittedName>
</protein>
<gene>
    <name evidence="1" type="ORF">XM38_051420</name>
</gene>
<dbReference type="EMBL" id="CP021983">
    <property type="protein sequence ID" value="ASC74167.1"/>
    <property type="molecule type" value="Genomic_DNA"/>
</dbReference>
<reference evidence="1 2" key="1">
    <citation type="journal article" date="2016" name="Biochim. Biophys. Acta">
        <title>Characterization of red-shifted phycobilisomes isolated from the chlorophyll f-containing cyanobacterium Halomicronema hongdechloris.</title>
        <authorList>
            <person name="Li Y."/>
            <person name="Lin Y."/>
            <person name="Garvey C.J."/>
            <person name="Birch D."/>
            <person name="Corkery R.W."/>
            <person name="Loughlin P.C."/>
            <person name="Scheer H."/>
            <person name="Willows R.D."/>
            <person name="Chen M."/>
        </authorList>
    </citation>
    <scope>NUCLEOTIDE SEQUENCE [LARGE SCALE GENOMIC DNA]</scope>
    <source>
        <strain evidence="1 2">C2206</strain>
    </source>
</reference>
<name>A0A1Z3HVK1_9CYAN</name>
<accession>A0A1Z3HVK1</accession>
<sequence>MRYTRAGGEWVEEGLVGLAAGDGSGHGVVDLADGVFGAVVAVGFFVFAFDDREGFHDVVNVVALDAVEMEVGGVEFAAE</sequence>
<evidence type="ECO:0000313" key="1">
    <source>
        <dbReference type="EMBL" id="ASC74167.1"/>
    </source>
</evidence>